<evidence type="ECO:0008006" key="4">
    <source>
        <dbReference type="Google" id="ProtNLM"/>
    </source>
</evidence>
<sequence>MAAATLLTSQRPFPLHKFNEIGIVSHPIQRTRSSKTIIYSIFKNNKAMAASLLGAAGFALTLVVEPASAAGLPLMMGSSSLPLYEPPNALSLPTWAIHVSSVVEWVTAMALVWQYGEKSGYESWKGLSWGMVPLLGGAFCACTWHFFYNSEALEGLLGGWRGGGYEAWIPLRRERMSVRQVLVALQAALTVIGNATMCFAAFRIYKSSGGSSKNP</sequence>
<accession>A0A7J7HNK0</accession>
<feature type="transmembrane region" description="Helical" evidence="1">
    <location>
        <begin position="181"/>
        <end position="205"/>
    </location>
</feature>
<keyword evidence="1" id="KW-0812">Transmembrane</keyword>
<dbReference type="OrthoDB" id="196633at2759"/>
<evidence type="ECO:0000313" key="2">
    <source>
        <dbReference type="EMBL" id="KAF5954430.1"/>
    </source>
</evidence>
<protein>
    <recommendedName>
        <fullName evidence="4">Ycf49-like protein</fullName>
    </recommendedName>
</protein>
<dbReference type="Pfam" id="PF10693">
    <property type="entry name" value="DUF2499"/>
    <property type="match status" value="1"/>
</dbReference>
<dbReference type="PANTHER" id="PTHR33833:SF3">
    <property type="entry name" value="YCF49-LIKE PROTEIN"/>
    <property type="match status" value="1"/>
</dbReference>
<comment type="caution">
    <text evidence="2">The sequence shown here is derived from an EMBL/GenBank/DDBJ whole genome shotgun (WGS) entry which is preliminary data.</text>
</comment>
<dbReference type="PANTHER" id="PTHR33833">
    <property type="entry name" value="NUCLEOLAR-LIKE PROTEIN-RELATED"/>
    <property type="match status" value="1"/>
</dbReference>
<keyword evidence="3" id="KW-1185">Reference proteome</keyword>
<feature type="transmembrane region" description="Helical" evidence="1">
    <location>
        <begin position="127"/>
        <end position="147"/>
    </location>
</feature>
<organism evidence="2 3">
    <name type="scientific">Camellia sinensis</name>
    <name type="common">Tea plant</name>
    <name type="synonym">Thea sinensis</name>
    <dbReference type="NCBI Taxonomy" id="4442"/>
    <lineage>
        <taxon>Eukaryota</taxon>
        <taxon>Viridiplantae</taxon>
        <taxon>Streptophyta</taxon>
        <taxon>Embryophyta</taxon>
        <taxon>Tracheophyta</taxon>
        <taxon>Spermatophyta</taxon>
        <taxon>Magnoliopsida</taxon>
        <taxon>eudicotyledons</taxon>
        <taxon>Gunneridae</taxon>
        <taxon>Pentapetalae</taxon>
        <taxon>asterids</taxon>
        <taxon>Ericales</taxon>
        <taxon>Theaceae</taxon>
        <taxon>Camellia</taxon>
    </lineage>
</organism>
<proteinExistence type="predicted"/>
<dbReference type="EMBL" id="JACBKZ010000003">
    <property type="protein sequence ID" value="KAF5954430.1"/>
    <property type="molecule type" value="Genomic_DNA"/>
</dbReference>
<dbReference type="InterPro" id="IPR019634">
    <property type="entry name" value="Uncharacterised_Ycf49"/>
</dbReference>
<feature type="transmembrane region" description="Helical" evidence="1">
    <location>
        <begin position="95"/>
        <end position="115"/>
    </location>
</feature>
<dbReference type="AlphaFoldDB" id="A0A7J7HNK0"/>
<dbReference type="Proteomes" id="UP000593564">
    <property type="component" value="Unassembled WGS sequence"/>
</dbReference>
<name>A0A7J7HNK0_CAMSI</name>
<gene>
    <name evidence="2" type="ORF">HYC85_007286</name>
</gene>
<feature type="transmembrane region" description="Helical" evidence="1">
    <location>
        <begin position="52"/>
        <end position="75"/>
    </location>
</feature>
<reference evidence="3" key="1">
    <citation type="journal article" date="2020" name="Nat. Commun.">
        <title>Genome assembly of wild tea tree DASZ reveals pedigree and selection history of tea varieties.</title>
        <authorList>
            <person name="Zhang W."/>
            <person name="Zhang Y."/>
            <person name="Qiu H."/>
            <person name="Guo Y."/>
            <person name="Wan H."/>
            <person name="Zhang X."/>
            <person name="Scossa F."/>
            <person name="Alseekh S."/>
            <person name="Zhang Q."/>
            <person name="Wang P."/>
            <person name="Xu L."/>
            <person name="Schmidt M.H."/>
            <person name="Jia X."/>
            <person name="Li D."/>
            <person name="Zhu A."/>
            <person name="Guo F."/>
            <person name="Chen W."/>
            <person name="Ni D."/>
            <person name="Usadel B."/>
            <person name="Fernie A.R."/>
            <person name="Wen W."/>
        </authorList>
    </citation>
    <scope>NUCLEOTIDE SEQUENCE [LARGE SCALE GENOMIC DNA]</scope>
    <source>
        <strain evidence="3">cv. G240</strain>
    </source>
</reference>
<keyword evidence="1" id="KW-1133">Transmembrane helix</keyword>
<keyword evidence="1" id="KW-0472">Membrane</keyword>
<reference evidence="2 3" key="2">
    <citation type="submission" date="2020-07" db="EMBL/GenBank/DDBJ databases">
        <title>Genome assembly of wild tea tree DASZ reveals pedigree and selection history of tea varieties.</title>
        <authorList>
            <person name="Zhang W."/>
        </authorList>
    </citation>
    <scope>NUCLEOTIDE SEQUENCE [LARGE SCALE GENOMIC DNA]</scope>
    <source>
        <strain evidence="3">cv. G240</strain>
        <tissue evidence="2">Leaf</tissue>
    </source>
</reference>
<evidence type="ECO:0000313" key="3">
    <source>
        <dbReference type="Proteomes" id="UP000593564"/>
    </source>
</evidence>
<evidence type="ECO:0000256" key="1">
    <source>
        <dbReference type="SAM" id="Phobius"/>
    </source>
</evidence>